<comment type="caution">
    <text evidence="1">The sequence shown here is derived from an EMBL/GenBank/DDBJ whole genome shotgun (WGS) entry which is preliminary data.</text>
</comment>
<keyword evidence="2" id="KW-1185">Reference proteome</keyword>
<dbReference type="SUPFAM" id="SSF48371">
    <property type="entry name" value="ARM repeat"/>
    <property type="match status" value="2"/>
</dbReference>
<dbReference type="InterPro" id="IPR052133">
    <property type="entry name" value="Immune_Signaling-Apoptosis_Reg"/>
</dbReference>
<dbReference type="InParanoid" id="A0A6L2PYN0"/>
<evidence type="ECO:0000313" key="2">
    <source>
        <dbReference type="Proteomes" id="UP000502823"/>
    </source>
</evidence>
<reference evidence="2" key="1">
    <citation type="submission" date="2020-01" db="EMBL/GenBank/DDBJ databases">
        <title>Draft genome sequence of the Termite Coptotermes fromosanus.</title>
        <authorList>
            <person name="Itakura S."/>
            <person name="Yosikawa Y."/>
            <person name="Umezawa K."/>
        </authorList>
    </citation>
    <scope>NUCLEOTIDE SEQUENCE [LARGE SCALE GENOMIC DNA]</scope>
</reference>
<gene>
    <name evidence="1" type="ORF">Cfor_00084</name>
</gene>
<dbReference type="GO" id="GO:0007127">
    <property type="term" value="P:meiosis I"/>
    <property type="evidence" value="ECO:0007669"/>
    <property type="project" value="TreeGrafter"/>
</dbReference>
<evidence type="ECO:0000313" key="1">
    <source>
        <dbReference type="EMBL" id="GFG34857.1"/>
    </source>
</evidence>
<sequence length="954" mass="107288">MEGSDRHSVLSKTDEVLINVKQQLMSRNVKLQMEAVTFITQSLKADGEEGRRVCQMKTLQDILLDADITEFLCEAMATVHTHLLDAIFACLEHLANCKKFYNDSHVLYVVECLIRAVHFLTKQNNSCHSLNRALSLLAGLFKGFIKFTGSKALQMGAFNVSQVLEMIRSVLSNKCNTGNETVICVSWVLSNLTEARDFVSQLDVTALQLFVTVLEGCITLLSAFVKNHKAGDQKVQSARKEAVLLINCITLSAVRLCSALSCCKLLHNRANTMTDMQYASIIKSFRRKMANVLLECVQVVIAPYILEMEMELSNMELFCQFLCCLKAMYCEPVKELDTFQLSHHLGELGYLTFLPVISTWYSHKCKDGCSLSSMCTSVLGELLCSMSASVLDIDNLWPGGLTAFHIFLTVLWSIKPENFRIVRLTCPVIGIPCLPALVSYLNHLPSISLVPVPITKAMWFVFAVSSLSYCGPVRTEQATQALLQLLGQQIHLRNVYTHHPAVLYWVFSSSWIHPSIQKEVMTMWLEEDQYDCKKDLVDLVMMNNDASSCLLELIQCGKPLVVKRAMQIMQDAILHQFQEGKDDLIQTLWDIIPQSLARFSTCNTSLQATKVGGLMHLASMAIPPNLSASAVLRTACLLTRMIANQGAENSDTPLAFHKAAVCHAFLLLLISVELQDKRTLAIYISEPKFLNVLHTAMESKHPAICSTAIRFLSHLLHYQMTLQHFNCDYSVRIDTTQVLQLLMNPDFDVLSACLELTSHLLQSKLTHPVIRLSEKGQDIISSEFLQTLFIKLQSLSIKNVPGISRNSWKCLGALLQFCSTQFVEPNIQMHLATQPWTYFLIRSMMHTVSISGSHDFFYFIYQWLLCIQSCRTTSRFKMVRLVFKKERALCPPLLSETLMAVAAMFLNCDLTTMTASTKELVQQIVTGILESGICLSEDICKSLRHCLLQVQSRP</sequence>
<proteinExistence type="predicted"/>
<protein>
    <submittedName>
        <fullName evidence="1">Uncharacterized protein</fullName>
    </submittedName>
</protein>
<dbReference type="PANTHER" id="PTHR12044">
    <property type="entry name" value="BCL2 INTERACTING MEDIATOR OF CELL DEATH"/>
    <property type="match status" value="1"/>
</dbReference>
<dbReference type="EMBL" id="BLKM01011911">
    <property type="protein sequence ID" value="GFG34857.1"/>
    <property type="molecule type" value="Genomic_DNA"/>
</dbReference>
<dbReference type="InterPro" id="IPR016024">
    <property type="entry name" value="ARM-type_fold"/>
</dbReference>
<accession>A0A6L2PYN0</accession>
<dbReference type="Proteomes" id="UP000502823">
    <property type="component" value="Unassembled WGS sequence"/>
</dbReference>
<dbReference type="PANTHER" id="PTHR12044:SF14">
    <property type="entry name" value="MEIOTIC DOUBLE-STRANDED BREAK FORMATION PROTEIN 1"/>
    <property type="match status" value="1"/>
</dbReference>
<dbReference type="OrthoDB" id="7449659at2759"/>
<name>A0A6L2PYN0_COPFO</name>
<organism evidence="1 2">
    <name type="scientific">Coptotermes formosanus</name>
    <name type="common">Formosan subterranean termite</name>
    <dbReference type="NCBI Taxonomy" id="36987"/>
    <lineage>
        <taxon>Eukaryota</taxon>
        <taxon>Metazoa</taxon>
        <taxon>Ecdysozoa</taxon>
        <taxon>Arthropoda</taxon>
        <taxon>Hexapoda</taxon>
        <taxon>Insecta</taxon>
        <taxon>Pterygota</taxon>
        <taxon>Neoptera</taxon>
        <taxon>Polyneoptera</taxon>
        <taxon>Dictyoptera</taxon>
        <taxon>Blattodea</taxon>
        <taxon>Blattoidea</taxon>
        <taxon>Termitoidae</taxon>
        <taxon>Rhinotermitidae</taxon>
        <taxon>Coptotermes</taxon>
    </lineage>
</organism>
<dbReference type="AlphaFoldDB" id="A0A6L2PYN0"/>